<comment type="caution">
    <text evidence="2">The sequence shown here is derived from an EMBL/GenBank/DDBJ whole genome shotgun (WGS) entry which is preliminary data.</text>
</comment>
<evidence type="ECO:0000313" key="3">
    <source>
        <dbReference type="Proteomes" id="UP001634007"/>
    </source>
</evidence>
<name>A0ABD3KP79_EUCGL</name>
<sequence>MSISVWYDHWHQQGPLCFLIPDSIIVSSSLSRLATVVDLCSSSDQSLISLLECWGISLPMLSLRPDRFSWRCSSSGVFSIALAWDTIRTKRYRVPWASFIWNKALAPRYQFNLWLIIKNRLPTQVLLLSYGRIDHALCAFCNSTPNSINHLFFDCHVSATLAYFWATRCNLPWRNRPWVDNLRWALDFLSGKDFYHSIARFSFGALCHLIWKKRNNIIFRGEALVVPALKKHLIKVIKDKVLTFSSVPDIPRNKRLQRSWGFDPSIFFGPSPHA</sequence>
<dbReference type="Pfam" id="PF13966">
    <property type="entry name" value="zf-RVT"/>
    <property type="match status" value="1"/>
</dbReference>
<dbReference type="InterPro" id="IPR026960">
    <property type="entry name" value="RVT-Znf"/>
</dbReference>
<accession>A0ABD3KP79</accession>
<proteinExistence type="predicted"/>
<gene>
    <name evidence="2" type="ORF">ACJRO7_022302</name>
</gene>
<dbReference type="AlphaFoldDB" id="A0ABD3KP79"/>
<reference evidence="2 3" key="1">
    <citation type="submission" date="2024-11" db="EMBL/GenBank/DDBJ databases">
        <title>Chromosome-level genome assembly of Eucalyptus globulus Labill. provides insights into its genome evolution.</title>
        <authorList>
            <person name="Li X."/>
        </authorList>
    </citation>
    <scope>NUCLEOTIDE SEQUENCE [LARGE SCALE GENOMIC DNA]</scope>
    <source>
        <strain evidence="2">CL2024</strain>
        <tissue evidence="2">Fresh tender leaves</tissue>
    </source>
</reference>
<protein>
    <recommendedName>
        <fullName evidence="1">Reverse transcriptase zinc-binding domain-containing protein</fullName>
    </recommendedName>
</protein>
<evidence type="ECO:0000259" key="1">
    <source>
        <dbReference type="Pfam" id="PF13966"/>
    </source>
</evidence>
<keyword evidence="3" id="KW-1185">Reference proteome</keyword>
<dbReference type="EMBL" id="JBJKBG010000005">
    <property type="protein sequence ID" value="KAL3741167.1"/>
    <property type="molecule type" value="Genomic_DNA"/>
</dbReference>
<feature type="domain" description="Reverse transcriptase zinc-binding" evidence="1">
    <location>
        <begin position="78"/>
        <end position="159"/>
    </location>
</feature>
<evidence type="ECO:0000313" key="2">
    <source>
        <dbReference type="EMBL" id="KAL3741167.1"/>
    </source>
</evidence>
<dbReference type="Proteomes" id="UP001634007">
    <property type="component" value="Unassembled WGS sequence"/>
</dbReference>
<organism evidence="2 3">
    <name type="scientific">Eucalyptus globulus</name>
    <name type="common">Tasmanian blue gum</name>
    <dbReference type="NCBI Taxonomy" id="34317"/>
    <lineage>
        <taxon>Eukaryota</taxon>
        <taxon>Viridiplantae</taxon>
        <taxon>Streptophyta</taxon>
        <taxon>Embryophyta</taxon>
        <taxon>Tracheophyta</taxon>
        <taxon>Spermatophyta</taxon>
        <taxon>Magnoliopsida</taxon>
        <taxon>eudicotyledons</taxon>
        <taxon>Gunneridae</taxon>
        <taxon>Pentapetalae</taxon>
        <taxon>rosids</taxon>
        <taxon>malvids</taxon>
        <taxon>Myrtales</taxon>
        <taxon>Myrtaceae</taxon>
        <taxon>Myrtoideae</taxon>
        <taxon>Eucalypteae</taxon>
        <taxon>Eucalyptus</taxon>
    </lineage>
</organism>